<evidence type="ECO:0000313" key="2">
    <source>
        <dbReference type="EMBL" id="CAK9170154.1"/>
    </source>
</evidence>
<organism evidence="2 3">
    <name type="scientific">Ilex paraguariensis</name>
    <name type="common">yerba mate</name>
    <dbReference type="NCBI Taxonomy" id="185542"/>
    <lineage>
        <taxon>Eukaryota</taxon>
        <taxon>Viridiplantae</taxon>
        <taxon>Streptophyta</taxon>
        <taxon>Embryophyta</taxon>
        <taxon>Tracheophyta</taxon>
        <taxon>Spermatophyta</taxon>
        <taxon>Magnoliopsida</taxon>
        <taxon>eudicotyledons</taxon>
        <taxon>Gunneridae</taxon>
        <taxon>Pentapetalae</taxon>
        <taxon>asterids</taxon>
        <taxon>campanulids</taxon>
        <taxon>Aquifoliales</taxon>
        <taxon>Aquifoliaceae</taxon>
        <taxon>Ilex</taxon>
    </lineage>
</organism>
<evidence type="ECO:0000256" key="1">
    <source>
        <dbReference type="SAM" id="MobiDB-lite"/>
    </source>
</evidence>
<protein>
    <submittedName>
        <fullName evidence="2">Uncharacterized protein</fullName>
    </submittedName>
</protein>
<dbReference type="Proteomes" id="UP001642360">
    <property type="component" value="Unassembled WGS sequence"/>
</dbReference>
<accession>A0ABC8TLS3</accession>
<gene>
    <name evidence="2" type="ORF">ILEXP_LOCUS39639</name>
</gene>
<dbReference type="AlphaFoldDB" id="A0ABC8TLS3"/>
<keyword evidence="3" id="KW-1185">Reference proteome</keyword>
<evidence type="ECO:0000313" key="3">
    <source>
        <dbReference type="Proteomes" id="UP001642360"/>
    </source>
</evidence>
<reference evidence="2 3" key="1">
    <citation type="submission" date="2024-02" db="EMBL/GenBank/DDBJ databases">
        <authorList>
            <person name="Vignale AGUSTIN F."/>
            <person name="Sosa J E."/>
            <person name="Modenutti C."/>
        </authorList>
    </citation>
    <scope>NUCLEOTIDE SEQUENCE [LARGE SCALE GENOMIC DNA]</scope>
</reference>
<proteinExistence type="predicted"/>
<feature type="compositionally biased region" description="Polar residues" evidence="1">
    <location>
        <begin position="157"/>
        <end position="172"/>
    </location>
</feature>
<dbReference type="EMBL" id="CAUOFW020005436">
    <property type="protein sequence ID" value="CAK9170154.1"/>
    <property type="molecule type" value="Genomic_DNA"/>
</dbReference>
<name>A0ABC8TLS3_9AQUA</name>
<sequence>MQEQSSKLSEQGKGFQDNYPPVYNSFTDYVNSQMSTIGRARSWQDQKSLFGMRINPKKLPGERKVNPEQTSFSGDLKEFINDMQLGLGGDGNNGSSTYCPFHGYNCYCIFRPQSRIGFQGNVTQMSDANMGASDTRPNVATVERTSEGDKVPHGNPGQDTETPMQEQSSKLSEQGKGFQDNYPPVYNSFTDYVNSQMSTIGRARSWQDQKSLFGMRINPKKLPGERKVNPEQTSFSGDLKEFINDMQLGLGGDGNNGSSTYCPFHGYNCYCIFRPQSRIGFQGNVTQMSDANMGASDTRPNVAFTWKARDKSR</sequence>
<comment type="caution">
    <text evidence="2">The sequence shown here is derived from an EMBL/GenBank/DDBJ whole genome shotgun (WGS) entry which is preliminary data.</text>
</comment>
<feature type="region of interest" description="Disordered" evidence="1">
    <location>
        <begin position="128"/>
        <end position="179"/>
    </location>
</feature>